<name>A0A3G4ZL45_9VIRU</name>
<evidence type="ECO:0000259" key="2">
    <source>
        <dbReference type="PROSITE" id="PS51379"/>
    </source>
</evidence>
<feature type="compositionally biased region" description="Pro residues" evidence="1">
    <location>
        <begin position="946"/>
        <end position="971"/>
    </location>
</feature>
<feature type="domain" description="4Fe-4S ferredoxin-type" evidence="2">
    <location>
        <begin position="412"/>
        <end position="442"/>
    </location>
</feature>
<dbReference type="PROSITE" id="PS00198">
    <property type="entry name" value="4FE4S_FER_1"/>
    <property type="match status" value="1"/>
</dbReference>
<dbReference type="InterPro" id="IPR017896">
    <property type="entry name" value="4Fe4S_Fe-S-bd"/>
</dbReference>
<gene>
    <name evidence="3" type="ORF">Terrestrivirus2_78</name>
</gene>
<reference evidence="3" key="1">
    <citation type="submission" date="2018-10" db="EMBL/GenBank/DDBJ databases">
        <title>Hidden diversity of soil giant viruses.</title>
        <authorList>
            <person name="Schulz F."/>
            <person name="Alteio L."/>
            <person name="Goudeau D."/>
            <person name="Ryan E.M."/>
            <person name="Malmstrom R.R."/>
            <person name="Blanchard J."/>
            <person name="Woyke T."/>
        </authorList>
    </citation>
    <scope>NUCLEOTIDE SEQUENCE</scope>
    <source>
        <strain evidence="3">TEV1</strain>
    </source>
</reference>
<organism evidence="3">
    <name type="scientific">Terrestrivirus sp</name>
    <dbReference type="NCBI Taxonomy" id="2487775"/>
    <lineage>
        <taxon>Viruses</taxon>
        <taxon>Varidnaviria</taxon>
        <taxon>Bamfordvirae</taxon>
        <taxon>Nucleocytoviricota</taxon>
        <taxon>Megaviricetes</taxon>
        <taxon>Imitervirales</taxon>
        <taxon>Mimiviridae</taxon>
        <taxon>Klosneuvirinae</taxon>
    </lineage>
</organism>
<protein>
    <recommendedName>
        <fullName evidence="2">4Fe-4S ferredoxin-type domain-containing protein</fullName>
    </recommendedName>
</protein>
<dbReference type="EMBL" id="MK071980">
    <property type="protein sequence ID" value="AYV75570.1"/>
    <property type="molecule type" value="Genomic_DNA"/>
</dbReference>
<evidence type="ECO:0000313" key="3">
    <source>
        <dbReference type="EMBL" id="AYV75570.1"/>
    </source>
</evidence>
<feature type="compositionally biased region" description="Basic and acidic residues" evidence="1">
    <location>
        <begin position="928"/>
        <end position="943"/>
    </location>
</feature>
<evidence type="ECO:0000256" key="1">
    <source>
        <dbReference type="SAM" id="MobiDB-lite"/>
    </source>
</evidence>
<sequence>MSCNQNEINTLISSYYQNDTLNIFGHNWQKTAPKSAICPELLTTPPTQTTGCGCGTQGVIPTNNSVFGPTVIDYICKLILLFQSPIPIPNSNPPRAPNSSTGQLIQYSFNYTTNVSPVVNPSQTPTESDVLFITLQTYQTAYNNYIHNPSTGLVSFVAAKKALFELVCGYVQEGSTVIAELFGTDITDPNAVLCVFREILEILCEKDCCERGGKCNDKKKCQCTPSCENAVIALLGDGDNEDGNGLSGLFASTTFPDMTPISSPVQNPPATPIVFSDNDGGSPVTNYYAANLTQAVIQVGSIVINLPNINNITTSTTGVPVPSGSVNFNIGDLMYNFYNAYLNTLLCPCNTVIQSKLSAAISAIQTLIAAFAPSGANYTIFQGIMTSLTSPQNDPRAPDFSFVTLESILAQISVVLSNCPNCVSCGECETSCEVKIITELATLSADIIAQISQTTGNYITNWGVASPTSSAPAFMPPWTLNGILSANFLSFIQNSSNFISSVNVPPKVTFSNSQTTFSSSTEPALAVTMKFINVGQYLDCNGILRTIYLPDITVVEYNSITNCMMSTTIKLGDLALTYYNAWVALVTGPCDSTYAVRKFALQAAGVALEPIVCVTNVCGVADIFTPDVLGQEVSNDLATLCCLLEKCNKVTCCKIGHVAEFIIELINLNCVAPCCKDNKTIIPCHPEKLKSCGHCGQCGDCSDDCRDKQNLNKGQEISRDQQQHQQQQAEHPHPHNPCDEIFERGRDCNFELVELNSALIQLFLNKKPSKCVDPRLMSVYMFETFIQLFGSKLCCLENRVARDEHNLCETKKDICELYENDKDLQRCQEELKCKVCELARCEFATKSSLNSVITQVSCIGNEVAKLSNEIDRCCNNKCEDRDKHHHCEEPDRDKHHHCEEPDCNICKPHHHHKCDEPDCHICKPHHQPHPEPRPRPPHSEPRPRPPRPCSPQPCPPHHQPHNQPYPRPRSPPSHLHSSHPRNKIEHRSASHSDEYQQVQEYPRPHTRGIRPTPIPNSQNIIRIPPSNVNSQRVSNISNVSNVSGALDHDEFTNEDKLLRRIAELEGSIKSNEIKPKVIEKPRVVTNGSAWRSGAGNGRF</sequence>
<dbReference type="InterPro" id="IPR017900">
    <property type="entry name" value="4Fe4S_Fe_S_CS"/>
</dbReference>
<dbReference type="PROSITE" id="PS51379">
    <property type="entry name" value="4FE4S_FER_2"/>
    <property type="match status" value="1"/>
</dbReference>
<proteinExistence type="predicted"/>
<feature type="compositionally biased region" description="Basic and acidic residues" evidence="1">
    <location>
        <begin position="982"/>
        <end position="994"/>
    </location>
</feature>
<feature type="region of interest" description="Disordered" evidence="1">
    <location>
        <begin position="925"/>
        <end position="1020"/>
    </location>
</feature>
<accession>A0A3G4ZL45</accession>